<dbReference type="SUPFAM" id="SSF56059">
    <property type="entry name" value="Glutathione synthetase ATP-binding domain-like"/>
    <property type="match status" value="1"/>
</dbReference>
<dbReference type="InterPro" id="IPR036291">
    <property type="entry name" value="NAD(P)-bd_dom_sf"/>
</dbReference>
<dbReference type="SUPFAM" id="SSF52210">
    <property type="entry name" value="Succinyl-CoA synthetase domains"/>
    <property type="match status" value="2"/>
</dbReference>
<evidence type="ECO:0000313" key="9">
    <source>
        <dbReference type="Proteomes" id="UP000192491"/>
    </source>
</evidence>
<protein>
    <submittedName>
        <fullName evidence="8">GNAT family N-acetyltransferase</fullName>
    </submittedName>
</protein>
<evidence type="ECO:0000256" key="3">
    <source>
        <dbReference type="ARBA" id="ARBA00022840"/>
    </source>
</evidence>
<evidence type="ECO:0000256" key="4">
    <source>
        <dbReference type="ARBA" id="ARBA00060888"/>
    </source>
</evidence>
<name>A0A1Y1QWL4_9GAMM</name>
<dbReference type="Proteomes" id="UP000192491">
    <property type="component" value="Unassembled WGS sequence"/>
</dbReference>
<dbReference type="InterPro" id="IPR032875">
    <property type="entry name" value="Succ_CoA_lig_flav_dom"/>
</dbReference>
<dbReference type="GO" id="GO:0016747">
    <property type="term" value="F:acyltransferase activity, transferring groups other than amino-acyl groups"/>
    <property type="evidence" value="ECO:0007669"/>
    <property type="project" value="InterPro"/>
</dbReference>
<evidence type="ECO:0000256" key="1">
    <source>
        <dbReference type="ARBA" id="ARBA00022598"/>
    </source>
</evidence>
<evidence type="ECO:0000313" key="8">
    <source>
        <dbReference type="EMBL" id="OQX15382.1"/>
    </source>
</evidence>
<dbReference type="Pfam" id="PF13302">
    <property type="entry name" value="Acetyltransf_3"/>
    <property type="match status" value="1"/>
</dbReference>
<comment type="similarity">
    <text evidence="4">In the N-terminal section; belongs to the acetate CoA ligase alpha subunit family.</text>
</comment>
<organism evidence="8 9">
    <name type="scientific">Thiothrix lacustris</name>
    <dbReference type="NCBI Taxonomy" id="525917"/>
    <lineage>
        <taxon>Bacteria</taxon>
        <taxon>Pseudomonadati</taxon>
        <taxon>Pseudomonadota</taxon>
        <taxon>Gammaproteobacteria</taxon>
        <taxon>Thiotrichales</taxon>
        <taxon>Thiotrichaceae</taxon>
        <taxon>Thiothrix</taxon>
    </lineage>
</organism>
<dbReference type="GO" id="GO:0043758">
    <property type="term" value="F:acetate-CoA ligase (ADP-forming) activity"/>
    <property type="evidence" value="ECO:0007669"/>
    <property type="project" value="InterPro"/>
</dbReference>
<keyword evidence="8" id="KW-0808">Transferase</keyword>
<dbReference type="InterPro" id="IPR043938">
    <property type="entry name" value="Ligase_CoA_dom"/>
</dbReference>
<dbReference type="AlphaFoldDB" id="A0A1Y1QWL4"/>
<dbReference type="InterPro" id="IPR016102">
    <property type="entry name" value="Succinyl-CoA_synth-like"/>
</dbReference>
<dbReference type="Gene3D" id="3.30.1490.20">
    <property type="entry name" value="ATP-grasp fold, A domain"/>
    <property type="match status" value="1"/>
</dbReference>
<feature type="domain" description="ATP-grasp" evidence="6">
    <location>
        <begin position="502"/>
        <end position="538"/>
    </location>
</feature>
<dbReference type="Pfam" id="PF19045">
    <property type="entry name" value="Ligase_CoA_2"/>
    <property type="match status" value="1"/>
</dbReference>
<evidence type="ECO:0000259" key="7">
    <source>
        <dbReference type="PROSITE" id="PS51186"/>
    </source>
</evidence>
<proteinExistence type="inferred from homology"/>
<evidence type="ECO:0000256" key="5">
    <source>
        <dbReference type="PROSITE-ProRule" id="PRU00409"/>
    </source>
</evidence>
<dbReference type="Gene3D" id="3.40.50.720">
    <property type="entry name" value="NAD(P)-binding Rossmann-like Domain"/>
    <property type="match status" value="1"/>
</dbReference>
<feature type="domain" description="N-acetyltransferase" evidence="7">
    <location>
        <begin position="743"/>
        <end position="899"/>
    </location>
</feature>
<dbReference type="CDD" id="cd04301">
    <property type="entry name" value="NAT_SF"/>
    <property type="match status" value="1"/>
</dbReference>
<dbReference type="InterPro" id="IPR016181">
    <property type="entry name" value="Acyl_CoA_acyltransferase"/>
</dbReference>
<evidence type="ECO:0000256" key="2">
    <source>
        <dbReference type="ARBA" id="ARBA00022741"/>
    </source>
</evidence>
<dbReference type="Pfam" id="PF13549">
    <property type="entry name" value="ATP-grasp_5"/>
    <property type="match status" value="1"/>
</dbReference>
<dbReference type="GO" id="GO:0005524">
    <property type="term" value="F:ATP binding"/>
    <property type="evidence" value="ECO:0007669"/>
    <property type="project" value="UniProtKB-UniRule"/>
</dbReference>
<reference evidence="8 9" key="1">
    <citation type="submission" date="2017-01" db="EMBL/GenBank/DDBJ databases">
        <title>Novel large sulfur bacteria in the metagenomes of groundwater-fed chemosynthetic microbial mats in the Lake Huron basin.</title>
        <authorList>
            <person name="Sharrar A.M."/>
            <person name="Flood B.E."/>
            <person name="Bailey J.V."/>
            <person name="Jones D.S."/>
            <person name="Biddanda B."/>
            <person name="Ruberg S.A."/>
            <person name="Marcus D.N."/>
            <person name="Dick G.J."/>
        </authorList>
    </citation>
    <scope>NUCLEOTIDE SEQUENCE [LARGE SCALE GENOMIC DNA]</scope>
    <source>
        <strain evidence="8">A8</strain>
    </source>
</reference>
<keyword evidence="3 5" id="KW-0067">ATP-binding</keyword>
<dbReference type="InterPro" id="IPR003781">
    <property type="entry name" value="CoA-bd"/>
</dbReference>
<dbReference type="InterPro" id="IPR051538">
    <property type="entry name" value="Acyl-CoA_Synth/Transferase"/>
</dbReference>
<dbReference type="PANTHER" id="PTHR43334:SF1">
    <property type="entry name" value="3-HYDROXYPROPIONATE--COA LIGASE [ADP-FORMING]"/>
    <property type="match status" value="1"/>
</dbReference>
<dbReference type="FunFam" id="3.30.1490.20:FF:000020">
    <property type="entry name" value="Protein lysine acetyltransferase"/>
    <property type="match status" value="1"/>
</dbReference>
<sequence length="903" mass="98380">MGHHYLNQLFTPQSIAVFGASDSPDGVGTLVFKNLLNAKFKGTVYPINPKYAKVQEHVAFPNLVALNKPVDLAVITTPAASVPSILQQCGEHGVKGVVVLSSGFVETGARGARLQKDAVDIAQQYGMHIIGPNCLGIMRPSVGLNATFSRNQALPGNLALVSQSGGMCTAILDWASPRQIGFSTVMTLGDAADVDFGDVLDFLALDPKTDSILLYIEGVHDARGFMSGLRTASRMKPVVVLKAGRYEEGSRAASTHTGAIVGGSEAFTAALERAGAVQVDTISQLFSAAQILSSGLRTQQNRLLILTNGGGPGVMATDRAVETGLRMASLSAATLAELNKVLPPTWSHGNPVDILGDATPERYAAALQCCMKDENVDGVLVMLTPQAMTDPAGVAKVVANLCKDPKSSKICKPVLACWMGDEQVAVGREILAAANVPHFRTPEAAVEAFSYLTHYRDNQKMLMQVPPSVQEQTREPDVQGARLILESVLAEGRRALSTTESRAILSAFRIPAVPTILTRSPAEALVAAESLGFPVVMKISSPDVLHKSDVNGVRLNIASAHAVRSIYQELIEATKRGMPDARVEGITVERMHQSNSARELMIGVVRDPVFGPIISFGMGGTAVEIHRDHAVALPPLNDYMIKKTVCRTRVARLLGEFRNMPKINFEALWKVLQRVSEMVCELPEIVEMDINPLVADADGVVAVDARFTINYPPVTARRYDHMAIHPYPNDLVKHLQLPDGTDIIIRPIRPEDAEMEQEFVRNLSKESRYMRFMQALRELTPDMLVRLTQIDYDREMAFLALTRQDGKEVEMGVTRYAINPDRNSCEFALVIADEFQNRGLGGVMMNILIDTARARGLRYIDGEVLAHNHGMLKLMQRLGFERQKSDIEDGIVIVRKRVGEMCG</sequence>
<gene>
    <name evidence="8" type="ORF">BWK73_06985</name>
</gene>
<dbReference type="Gene3D" id="3.40.50.261">
    <property type="entry name" value="Succinyl-CoA synthetase domains"/>
    <property type="match status" value="2"/>
</dbReference>
<dbReference type="InterPro" id="IPR013815">
    <property type="entry name" value="ATP_grasp_subdomain_1"/>
</dbReference>
<keyword evidence="2 5" id="KW-0547">Nucleotide-binding</keyword>
<dbReference type="Gene3D" id="3.30.470.20">
    <property type="entry name" value="ATP-grasp fold, B domain"/>
    <property type="match status" value="1"/>
</dbReference>
<dbReference type="Pfam" id="PF13380">
    <property type="entry name" value="CoA_binding_2"/>
    <property type="match status" value="1"/>
</dbReference>
<keyword evidence="1" id="KW-0436">Ligase</keyword>
<dbReference type="Gene3D" id="3.40.630.30">
    <property type="match status" value="1"/>
</dbReference>
<dbReference type="PANTHER" id="PTHR43334">
    <property type="entry name" value="ACETATE--COA LIGASE [ADP-FORMING]"/>
    <property type="match status" value="1"/>
</dbReference>
<dbReference type="SUPFAM" id="SSF55729">
    <property type="entry name" value="Acyl-CoA N-acyltransferases (Nat)"/>
    <property type="match status" value="1"/>
</dbReference>
<dbReference type="SMART" id="SM00881">
    <property type="entry name" value="CoA_binding"/>
    <property type="match status" value="1"/>
</dbReference>
<dbReference type="Pfam" id="PF13607">
    <property type="entry name" value="Succ_CoA_lig"/>
    <property type="match status" value="1"/>
</dbReference>
<dbReference type="EMBL" id="MTEJ01000015">
    <property type="protein sequence ID" value="OQX15382.1"/>
    <property type="molecule type" value="Genomic_DNA"/>
</dbReference>
<dbReference type="SUPFAM" id="SSF51735">
    <property type="entry name" value="NAD(P)-binding Rossmann-fold domains"/>
    <property type="match status" value="1"/>
</dbReference>
<comment type="caution">
    <text evidence="8">The sequence shown here is derived from an EMBL/GenBank/DDBJ whole genome shotgun (WGS) entry which is preliminary data.</text>
</comment>
<dbReference type="PROSITE" id="PS51186">
    <property type="entry name" value="GNAT"/>
    <property type="match status" value="1"/>
</dbReference>
<dbReference type="PROSITE" id="PS50975">
    <property type="entry name" value="ATP_GRASP"/>
    <property type="match status" value="1"/>
</dbReference>
<dbReference type="InterPro" id="IPR011761">
    <property type="entry name" value="ATP-grasp"/>
</dbReference>
<dbReference type="InterPro" id="IPR000182">
    <property type="entry name" value="GNAT_dom"/>
</dbReference>
<dbReference type="GO" id="GO:0046872">
    <property type="term" value="F:metal ion binding"/>
    <property type="evidence" value="ECO:0007669"/>
    <property type="project" value="InterPro"/>
</dbReference>
<evidence type="ECO:0000259" key="6">
    <source>
        <dbReference type="PROSITE" id="PS50975"/>
    </source>
</evidence>
<accession>A0A1Y1QWL4</accession>